<evidence type="ECO:0000313" key="2">
    <source>
        <dbReference type="Proteomes" id="UP000069443"/>
    </source>
</evidence>
<accession>A0A100W7M9</accession>
<reference evidence="2" key="2">
    <citation type="submission" date="2016-02" db="EMBL/GenBank/DDBJ databases">
        <title>Draft genome sequence of five rapidly growing Mycobacterium species.</title>
        <authorList>
            <person name="Katahira K."/>
            <person name="Gotou Y."/>
            <person name="Iida K."/>
            <person name="Ogura Y."/>
            <person name="Hayashi T."/>
        </authorList>
    </citation>
    <scope>NUCLEOTIDE SEQUENCE [LARGE SCALE GENOMIC DNA]</scope>
    <source>
        <strain evidence="2">JCM15298</strain>
    </source>
</reference>
<organism evidence="1 2">
    <name type="scientific">Mycolicibacterium canariasense</name>
    <name type="common">Mycobacterium canariasense</name>
    <dbReference type="NCBI Taxonomy" id="228230"/>
    <lineage>
        <taxon>Bacteria</taxon>
        <taxon>Bacillati</taxon>
        <taxon>Actinomycetota</taxon>
        <taxon>Actinomycetes</taxon>
        <taxon>Mycobacteriales</taxon>
        <taxon>Mycobacteriaceae</taxon>
        <taxon>Mycolicibacterium</taxon>
    </lineage>
</organism>
<dbReference type="EMBL" id="BCSY01000005">
    <property type="protein sequence ID" value="GAS93043.1"/>
    <property type="molecule type" value="Genomic_DNA"/>
</dbReference>
<evidence type="ECO:0000313" key="1">
    <source>
        <dbReference type="EMBL" id="GAS93043.1"/>
    </source>
</evidence>
<name>A0A100W7M9_MYCCR</name>
<dbReference type="AlphaFoldDB" id="A0A100W7M9"/>
<gene>
    <name evidence="1" type="ORF">RMCC_0010</name>
</gene>
<reference evidence="2" key="1">
    <citation type="journal article" date="2016" name="Genome Announc.">
        <title>Draft Genome Sequences of Five Rapidly Growing Mycobacterium Species, M. thermoresistibile, M. fortuitum subsp. acetamidolyticum, M. canariasense, M. brisbanense, and M. novocastrense.</title>
        <authorList>
            <person name="Katahira K."/>
            <person name="Ogura Y."/>
            <person name="Gotoh Y."/>
            <person name="Hayashi T."/>
        </authorList>
    </citation>
    <scope>NUCLEOTIDE SEQUENCE [LARGE SCALE GENOMIC DNA]</scope>
    <source>
        <strain evidence="2">JCM15298</strain>
    </source>
</reference>
<dbReference type="OrthoDB" id="4641246at2"/>
<proteinExistence type="predicted"/>
<dbReference type="Proteomes" id="UP000069443">
    <property type="component" value="Unassembled WGS sequence"/>
</dbReference>
<dbReference type="STRING" id="228230.RMCC_0010"/>
<comment type="caution">
    <text evidence="1">The sequence shown here is derived from an EMBL/GenBank/DDBJ whole genome shotgun (WGS) entry which is preliminary data.</text>
</comment>
<protein>
    <submittedName>
        <fullName evidence="1">Uncharacterized protein</fullName>
    </submittedName>
</protein>
<keyword evidence="2" id="KW-1185">Reference proteome</keyword>
<sequence>MNHLVLVVDIQGRIDQEGLERLRANLSLKKQGRLTDDWDQEFGHRRITRSSGAYSSVGLFRNFDGSWKVQVTDTEELDPSNTDIASLRSELVAGITKSGYQATVRAKPTFGAAPRDRD</sequence>